<comment type="caution">
    <text evidence="1">The sequence shown here is derived from an EMBL/GenBank/DDBJ whole genome shotgun (WGS) entry which is preliminary data.</text>
</comment>
<accession>A0A2S7AIF5</accession>
<dbReference type="RefSeq" id="WP_047127444.1">
    <property type="nucleotide sequence ID" value="NZ_JACICW010000005.1"/>
</dbReference>
<name>A0A2S7AIF5_9XANT</name>
<evidence type="ECO:0000313" key="2">
    <source>
        <dbReference type="Proteomes" id="UP000239204"/>
    </source>
</evidence>
<proteinExistence type="predicted"/>
<evidence type="ECO:0000313" key="1">
    <source>
        <dbReference type="EMBL" id="PPU09648.1"/>
    </source>
</evidence>
<dbReference type="AlphaFoldDB" id="A0A2S7AIF5"/>
<reference evidence="1 2" key="1">
    <citation type="submission" date="2016-08" db="EMBL/GenBank/DDBJ databases">
        <title>Evolution of the type three secretion system and type three effector repertoires in Xanthomonas.</title>
        <authorList>
            <person name="Merda D."/>
            <person name="Briand M."/>
            <person name="Bosis E."/>
            <person name="Rousseau C."/>
            <person name="Portier P."/>
            <person name="Jacques M.-A."/>
            <person name="Fischer-Le Saux M."/>
        </authorList>
    </citation>
    <scope>NUCLEOTIDE SEQUENCE [LARGE SCALE GENOMIC DNA]</scope>
    <source>
        <strain evidence="1 2">CFBP 7645</strain>
    </source>
</reference>
<gene>
    <name evidence="1" type="ORF">XarjCFBP7645_05050</name>
</gene>
<sequence>MKLSPLQLDTPQYPVVSIRAVPGVSEEMLDAPLPVSVRAQVLYDSDLSHMASLSIEQNDETQPYVVSIQVLTSFRIDIERCREAYKALNPEIVAVNIARILYASAREILAMVSARAPYGSAMLPGMTIEASDVDIKFETGKVDFILEHAFGLDPQRIQALRQQALAEKSESEVAEEAPKKRVKKLAVKL</sequence>
<dbReference type="Proteomes" id="UP000239204">
    <property type="component" value="Unassembled WGS sequence"/>
</dbReference>
<dbReference type="EMBL" id="MIGY01000001">
    <property type="protein sequence ID" value="PPU09648.1"/>
    <property type="molecule type" value="Genomic_DNA"/>
</dbReference>
<organism evidence="1 2">
    <name type="scientific">Xanthomonas arboricola</name>
    <dbReference type="NCBI Taxonomy" id="56448"/>
    <lineage>
        <taxon>Bacteria</taxon>
        <taxon>Pseudomonadati</taxon>
        <taxon>Pseudomonadota</taxon>
        <taxon>Gammaproteobacteria</taxon>
        <taxon>Lysobacterales</taxon>
        <taxon>Lysobacteraceae</taxon>
        <taxon>Xanthomonas</taxon>
    </lineage>
</organism>
<dbReference type="Gene3D" id="3.10.420.10">
    <property type="entry name" value="SecB-like"/>
    <property type="match status" value="1"/>
</dbReference>
<protein>
    <submittedName>
        <fullName evidence="1">Uncharacterized protein</fullName>
    </submittedName>
</protein>
<dbReference type="InterPro" id="IPR035958">
    <property type="entry name" value="SecB-like_sf"/>
</dbReference>